<accession>A0ACB8BTY8</accession>
<dbReference type="Proteomes" id="UP000790709">
    <property type="component" value="Unassembled WGS sequence"/>
</dbReference>
<sequence length="79" mass="8454">MSSSPHSRSLALACVGAITLALGSMYYAGKDSKKKEGPDSMFRNTENGPTRLQEGGQSDARLNSAGVREKMHELPRSGK</sequence>
<proteinExistence type="predicted"/>
<protein>
    <submittedName>
        <fullName evidence="1">Uncharacterized protein</fullName>
    </submittedName>
</protein>
<keyword evidence="2" id="KW-1185">Reference proteome</keyword>
<gene>
    <name evidence="1" type="ORF">BV22DRAFT_195583</name>
</gene>
<reference evidence="1" key="1">
    <citation type="journal article" date="2021" name="New Phytol.">
        <title>Evolutionary innovations through gain and loss of genes in the ectomycorrhizal Boletales.</title>
        <authorList>
            <person name="Wu G."/>
            <person name="Miyauchi S."/>
            <person name="Morin E."/>
            <person name="Kuo A."/>
            <person name="Drula E."/>
            <person name="Varga T."/>
            <person name="Kohler A."/>
            <person name="Feng B."/>
            <person name="Cao Y."/>
            <person name="Lipzen A."/>
            <person name="Daum C."/>
            <person name="Hundley H."/>
            <person name="Pangilinan J."/>
            <person name="Johnson J."/>
            <person name="Barry K."/>
            <person name="LaButti K."/>
            <person name="Ng V."/>
            <person name="Ahrendt S."/>
            <person name="Min B."/>
            <person name="Choi I.G."/>
            <person name="Park H."/>
            <person name="Plett J.M."/>
            <person name="Magnuson J."/>
            <person name="Spatafora J.W."/>
            <person name="Nagy L.G."/>
            <person name="Henrissat B."/>
            <person name="Grigoriev I.V."/>
            <person name="Yang Z.L."/>
            <person name="Xu J."/>
            <person name="Martin F.M."/>
        </authorList>
    </citation>
    <scope>NUCLEOTIDE SEQUENCE</scope>
    <source>
        <strain evidence="1">KUC20120723A-06</strain>
    </source>
</reference>
<dbReference type="EMBL" id="MU266351">
    <property type="protein sequence ID" value="KAH7928640.1"/>
    <property type="molecule type" value="Genomic_DNA"/>
</dbReference>
<organism evidence="1 2">
    <name type="scientific">Leucogyrophana mollusca</name>
    <dbReference type="NCBI Taxonomy" id="85980"/>
    <lineage>
        <taxon>Eukaryota</taxon>
        <taxon>Fungi</taxon>
        <taxon>Dikarya</taxon>
        <taxon>Basidiomycota</taxon>
        <taxon>Agaricomycotina</taxon>
        <taxon>Agaricomycetes</taxon>
        <taxon>Agaricomycetidae</taxon>
        <taxon>Boletales</taxon>
        <taxon>Boletales incertae sedis</taxon>
        <taxon>Leucogyrophana</taxon>
    </lineage>
</organism>
<evidence type="ECO:0000313" key="1">
    <source>
        <dbReference type="EMBL" id="KAH7928640.1"/>
    </source>
</evidence>
<comment type="caution">
    <text evidence="1">The sequence shown here is derived from an EMBL/GenBank/DDBJ whole genome shotgun (WGS) entry which is preliminary data.</text>
</comment>
<evidence type="ECO:0000313" key="2">
    <source>
        <dbReference type="Proteomes" id="UP000790709"/>
    </source>
</evidence>
<name>A0ACB8BTY8_9AGAM</name>